<dbReference type="Gene3D" id="3.40.50.10090">
    <property type="match status" value="1"/>
</dbReference>
<keyword evidence="3" id="KW-1185">Reference proteome</keyword>
<sequence length="211" mass="22615">MRRLGLARASDDAMSRAVLAAGWEPVPFHVTAMEATGAEPPLARPDAVIVLSPAAARLARIPAGALCLAQGAATARALEGREVLTSALPQAEGLFQLLKERFPAGGQFLLARAERSREHLEAAAQGTPWFLHPWITHRESPLAPLPDPEGLDALLALSPLQAEVLGPCSGDRLRFAWGERTARAFADSGYPSHGWCEPQIPALQRMLLERG</sequence>
<dbReference type="InterPro" id="IPR003754">
    <property type="entry name" value="4pyrrol_synth_uPrphyn_synth"/>
</dbReference>
<dbReference type="EMBL" id="AP027081">
    <property type="protein sequence ID" value="BDU77858.1"/>
    <property type="molecule type" value="Genomic_DNA"/>
</dbReference>
<dbReference type="SUPFAM" id="SSF69618">
    <property type="entry name" value="HemD-like"/>
    <property type="match status" value="1"/>
</dbReference>
<protein>
    <recommendedName>
        <fullName evidence="1">Tetrapyrrole biosynthesis uroporphyrinogen III synthase domain-containing protein</fullName>
    </recommendedName>
</protein>
<dbReference type="GO" id="GO:0033014">
    <property type="term" value="P:tetrapyrrole biosynthetic process"/>
    <property type="evidence" value="ECO:0007669"/>
    <property type="project" value="InterPro"/>
</dbReference>
<evidence type="ECO:0000313" key="3">
    <source>
        <dbReference type="Proteomes" id="UP001228113"/>
    </source>
</evidence>
<organism evidence="2 3">
    <name type="scientific">Mesoterricola sediminis</name>
    <dbReference type="NCBI Taxonomy" id="2927980"/>
    <lineage>
        <taxon>Bacteria</taxon>
        <taxon>Pseudomonadati</taxon>
        <taxon>Acidobacteriota</taxon>
        <taxon>Holophagae</taxon>
        <taxon>Holophagales</taxon>
        <taxon>Holophagaceae</taxon>
        <taxon>Mesoterricola</taxon>
    </lineage>
</organism>
<reference evidence="2" key="1">
    <citation type="journal article" date="2023" name="Int. J. Syst. Evol. Microbiol.">
        <title>Mesoterricola silvestris gen. nov., sp. nov., Mesoterricola sediminis sp. nov., Geothrix oryzae sp. nov., Geothrix edaphica sp. nov., Geothrix rubra sp. nov., and Geothrix limicola sp. nov., six novel members of Acidobacteriota isolated from soils.</title>
        <authorList>
            <person name="Itoh H."/>
            <person name="Sugisawa Y."/>
            <person name="Mise K."/>
            <person name="Xu Z."/>
            <person name="Kuniyasu M."/>
            <person name="Ushijima N."/>
            <person name="Kawano K."/>
            <person name="Kobayashi E."/>
            <person name="Shiratori Y."/>
            <person name="Masuda Y."/>
            <person name="Senoo K."/>
        </authorList>
    </citation>
    <scope>NUCLEOTIDE SEQUENCE</scope>
    <source>
        <strain evidence="2">W786</strain>
    </source>
</reference>
<dbReference type="Proteomes" id="UP001228113">
    <property type="component" value="Chromosome"/>
</dbReference>
<gene>
    <name evidence="2" type="ORF">METESE_28160</name>
</gene>
<feature type="domain" description="Tetrapyrrole biosynthesis uroporphyrinogen III synthase" evidence="1">
    <location>
        <begin position="13"/>
        <end position="124"/>
    </location>
</feature>
<dbReference type="RefSeq" id="WP_316410450.1">
    <property type="nucleotide sequence ID" value="NZ_AP027081.1"/>
</dbReference>
<dbReference type="InterPro" id="IPR036108">
    <property type="entry name" value="4pyrrol_syn_uPrphyn_synt_sf"/>
</dbReference>
<dbReference type="Pfam" id="PF02602">
    <property type="entry name" value="HEM4"/>
    <property type="match status" value="1"/>
</dbReference>
<name>A0AA48KGY3_9BACT</name>
<dbReference type="KEGG" id="msea:METESE_28160"/>
<dbReference type="AlphaFoldDB" id="A0AA48KGY3"/>
<evidence type="ECO:0000313" key="2">
    <source>
        <dbReference type="EMBL" id="BDU77858.1"/>
    </source>
</evidence>
<accession>A0AA48KGY3</accession>
<proteinExistence type="predicted"/>
<evidence type="ECO:0000259" key="1">
    <source>
        <dbReference type="Pfam" id="PF02602"/>
    </source>
</evidence>
<dbReference type="GO" id="GO:0004852">
    <property type="term" value="F:uroporphyrinogen-III synthase activity"/>
    <property type="evidence" value="ECO:0007669"/>
    <property type="project" value="InterPro"/>
</dbReference>